<evidence type="ECO:0000313" key="4">
    <source>
        <dbReference type="RefSeq" id="XP_004516981.1"/>
    </source>
</evidence>
<dbReference type="InterPro" id="IPR036779">
    <property type="entry name" value="LysM_dom_sf"/>
</dbReference>
<feature type="region of interest" description="Disordered" evidence="1">
    <location>
        <begin position="1"/>
        <end position="23"/>
    </location>
</feature>
<protein>
    <submittedName>
        <fullName evidence="4">Uncharacterized protein LOC101507185 isoform X1</fullName>
    </submittedName>
</protein>
<dbReference type="PROSITE" id="PS51782">
    <property type="entry name" value="LYSM"/>
    <property type="match status" value="1"/>
</dbReference>
<dbReference type="InterPro" id="IPR018392">
    <property type="entry name" value="LysM"/>
</dbReference>
<feature type="compositionally biased region" description="Low complexity" evidence="1">
    <location>
        <begin position="9"/>
        <end position="20"/>
    </location>
</feature>
<dbReference type="CDD" id="cd00118">
    <property type="entry name" value="LysM"/>
    <property type="match status" value="1"/>
</dbReference>
<dbReference type="eggNOG" id="KOG2850">
    <property type="taxonomic scope" value="Eukaryota"/>
</dbReference>
<accession>A0A1S2Z8I7</accession>
<keyword evidence="3" id="KW-1185">Reference proteome</keyword>
<dbReference type="Gene3D" id="3.10.350.10">
    <property type="entry name" value="LysM domain"/>
    <property type="match status" value="1"/>
</dbReference>
<dbReference type="SMART" id="SM00257">
    <property type="entry name" value="LysM"/>
    <property type="match status" value="1"/>
</dbReference>
<dbReference type="AlphaFoldDB" id="A0A1S2Z8I7"/>
<feature type="compositionally biased region" description="Polar residues" evidence="1">
    <location>
        <begin position="107"/>
        <end position="126"/>
    </location>
</feature>
<feature type="domain" description="LysM" evidence="2">
    <location>
        <begin position="52"/>
        <end position="96"/>
    </location>
</feature>
<evidence type="ECO:0000313" key="3">
    <source>
        <dbReference type="Proteomes" id="UP000087171"/>
    </source>
</evidence>
<gene>
    <name evidence="4" type="primary">LOC101507185</name>
</gene>
<dbReference type="PaxDb" id="3827-XP_004516981.1"/>
<dbReference type="Pfam" id="PF01476">
    <property type="entry name" value="LysM"/>
    <property type="match status" value="1"/>
</dbReference>
<organism evidence="3 4">
    <name type="scientific">Cicer arietinum</name>
    <name type="common">Chickpea</name>
    <name type="synonym">Garbanzo</name>
    <dbReference type="NCBI Taxonomy" id="3827"/>
    <lineage>
        <taxon>Eukaryota</taxon>
        <taxon>Viridiplantae</taxon>
        <taxon>Streptophyta</taxon>
        <taxon>Embryophyta</taxon>
        <taxon>Tracheophyta</taxon>
        <taxon>Spermatophyta</taxon>
        <taxon>Magnoliopsida</taxon>
        <taxon>eudicotyledons</taxon>
        <taxon>Gunneridae</taxon>
        <taxon>Pentapetalae</taxon>
        <taxon>rosids</taxon>
        <taxon>fabids</taxon>
        <taxon>Fabales</taxon>
        <taxon>Fabaceae</taxon>
        <taxon>Papilionoideae</taxon>
        <taxon>50 kb inversion clade</taxon>
        <taxon>NPAAA clade</taxon>
        <taxon>Hologalegina</taxon>
        <taxon>IRL clade</taxon>
        <taxon>Cicereae</taxon>
        <taxon>Cicer</taxon>
    </lineage>
</organism>
<dbReference type="SUPFAM" id="SSF54106">
    <property type="entry name" value="LysM domain"/>
    <property type="match status" value="1"/>
</dbReference>
<sequence length="364" mass="39939">MERENWKENNNSNNNNNNNNGYYENQLLCDYDRESVTMPSSLSSSPPRLGYIEHHVSKFDTLVGIAIKYGVEVTDIKRMNSLVTDHQIFALKTVQIPLPGRHPPSHCLSNGSSTPGHGNSTHSPPDNTHRELLESFQSVRLKSSDQKVSPAMSSLQGYYGLKVPSNSSENGSSSKNSAMSNRPLSRHRKSKSLVNVILEEIMEKVDTAPAAENWELSSDKWNEKLVQRRQKSEADFTRIPELILREDNSSSGGLPSRTGMGLALRQKAASRTAATIDSESSGLVPVPMTTGDGFQTDCSYGVRKSSSTSCLQDQDNCGSSSIWPSSMWNLKPDLQALSTAAIGKPIFDGLPKPITGRRNKAALD</sequence>
<dbReference type="GeneID" id="101507185"/>
<evidence type="ECO:0000259" key="2">
    <source>
        <dbReference type="PROSITE" id="PS51782"/>
    </source>
</evidence>
<dbReference type="PANTHER" id="PTHR20932:SF55">
    <property type="entry name" value="LYSM DOMAIN-CONTAINING PROTEIN"/>
    <property type="match status" value="1"/>
</dbReference>
<dbReference type="PANTHER" id="PTHR20932">
    <property type="entry name" value="LYSM AND PUTATIVE PEPTIDOGLYCAN-BINDING DOMAIN-CONTAINING PROTEIN"/>
    <property type="match status" value="1"/>
</dbReference>
<evidence type="ECO:0000256" key="1">
    <source>
        <dbReference type="SAM" id="MobiDB-lite"/>
    </source>
</evidence>
<dbReference type="KEGG" id="cam:101507185"/>
<dbReference type="OrthoDB" id="538216at2759"/>
<proteinExistence type="predicted"/>
<feature type="region of interest" description="Disordered" evidence="1">
    <location>
        <begin position="163"/>
        <end position="188"/>
    </location>
</feature>
<dbReference type="Proteomes" id="UP000087171">
    <property type="component" value="Unplaced"/>
</dbReference>
<dbReference type="RefSeq" id="XP_004516981.1">
    <property type="nucleotide sequence ID" value="XM_004516924.3"/>
</dbReference>
<name>A0A1S2Z8I7_CICAR</name>
<feature type="compositionally biased region" description="Low complexity" evidence="1">
    <location>
        <begin position="165"/>
        <end position="181"/>
    </location>
</feature>
<feature type="region of interest" description="Disordered" evidence="1">
    <location>
        <begin position="99"/>
        <end position="129"/>
    </location>
</feature>
<reference evidence="4" key="1">
    <citation type="submission" date="2025-08" db="UniProtKB">
        <authorList>
            <consortium name="RefSeq"/>
        </authorList>
    </citation>
    <scope>IDENTIFICATION</scope>
    <source>
        <tissue evidence="4">Etiolated seedlings</tissue>
    </source>
</reference>
<dbReference type="InterPro" id="IPR045030">
    <property type="entry name" value="LYSM1-4"/>
</dbReference>